<gene>
    <name evidence="2" type="ORF">JOC74_002833</name>
</gene>
<evidence type="ECO:0000256" key="1">
    <source>
        <dbReference type="SAM" id="MobiDB-lite"/>
    </source>
</evidence>
<dbReference type="EMBL" id="JAFDST010000003">
    <property type="protein sequence ID" value="MBP1082330.1"/>
    <property type="molecule type" value="Genomic_DNA"/>
</dbReference>
<protein>
    <submittedName>
        <fullName evidence="2">Uncharacterized protein</fullName>
    </submittedName>
</protein>
<dbReference type="Proteomes" id="UP000674416">
    <property type="component" value="Unassembled WGS sequence"/>
</dbReference>
<sequence length="33" mass="3798">MHTKQVIAGKLSEEEIKSLQPKSEQHHGEHSHH</sequence>
<feature type="region of interest" description="Disordered" evidence="1">
    <location>
        <begin position="1"/>
        <end position="33"/>
    </location>
</feature>
<keyword evidence="3" id="KW-1185">Reference proteome</keyword>
<name>A0ABS4CY88_9BACI</name>
<feature type="compositionally biased region" description="Basic and acidic residues" evidence="1">
    <location>
        <begin position="11"/>
        <end position="33"/>
    </location>
</feature>
<evidence type="ECO:0000313" key="2">
    <source>
        <dbReference type="EMBL" id="MBP1082330.1"/>
    </source>
</evidence>
<proteinExistence type="predicted"/>
<accession>A0ABS4CY88</accession>
<reference evidence="2 3" key="1">
    <citation type="submission" date="2021-01" db="EMBL/GenBank/DDBJ databases">
        <title>Genomic Encyclopedia of Type Strains, Phase IV (KMG-IV): sequencing the most valuable type-strain genomes for metagenomic binning, comparative biology and taxonomic classification.</title>
        <authorList>
            <person name="Goeker M."/>
        </authorList>
    </citation>
    <scope>NUCLEOTIDE SEQUENCE [LARGE SCALE GENOMIC DNA]</scope>
    <source>
        <strain evidence="2 3">DSM 103394</strain>
    </source>
</reference>
<comment type="caution">
    <text evidence="2">The sequence shown here is derived from an EMBL/GenBank/DDBJ whole genome shotgun (WGS) entry which is preliminary data.</text>
</comment>
<organism evidence="2 3">
    <name type="scientific">Bacillus capparidis</name>
    <dbReference type="NCBI Taxonomy" id="1840411"/>
    <lineage>
        <taxon>Bacteria</taxon>
        <taxon>Bacillati</taxon>
        <taxon>Bacillota</taxon>
        <taxon>Bacilli</taxon>
        <taxon>Bacillales</taxon>
        <taxon>Bacillaceae</taxon>
        <taxon>Bacillus</taxon>
    </lineage>
</organism>
<evidence type="ECO:0000313" key="3">
    <source>
        <dbReference type="Proteomes" id="UP000674416"/>
    </source>
</evidence>